<feature type="domain" description="Tyrosine-protein phosphatase" evidence="6">
    <location>
        <begin position="136"/>
        <end position="393"/>
    </location>
</feature>
<evidence type="ECO:0000256" key="3">
    <source>
        <dbReference type="ARBA" id="ARBA00022912"/>
    </source>
</evidence>
<reference evidence="8 9" key="1">
    <citation type="journal article" date="2017" name="PLoS Biol.">
        <title>The sea cucumber genome provides insights into morphological evolution and visceral regeneration.</title>
        <authorList>
            <person name="Zhang X."/>
            <person name="Sun L."/>
            <person name="Yuan J."/>
            <person name="Sun Y."/>
            <person name="Gao Y."/>
            <person name="Zhang L."/>
            <person name="Li S."/>
            <person name="Dai H."/>
            <person name="Hamel J.F."/>
            <person name="Liu C."/>
            <person name="Yu Y."/>
            <person name="Liu S."/>
            <person name="Lin W."/>
            <person name="Guo K."/>
            <person name="Jin S."/>
            <person name="Xu P."/>
            <person name="Storey K.B."/>
            <person name="Huan P."/>
            <person name="Zhang T."/>
            <person name="Zhou Y."/>
            <person name="Zhang J."/>
            <person name="Lin C."/>
            <person name="Li X."/>
            <person name="Xing L."/>
            <person name="Huo D."/>
            <person name="Sun M."/>
            <person name="Wang L."/>
            <person name="Mercier A."/>
            <person name="Li F."/>
            <person name="Yang H."/>
            <person name="Xiang J."/>
        </authorList>
    </citation>
    <scope>NUCLEOTIDE SEQUENCE [LARGE SCALE GENOMIC DNA]</scope>
    <source>
        <strain evidence="8">Shaxun</strain>
        <tissue evidence="8">Muscle</tissue>
    </source>
</reference>
<evidence type="ECO:0000259" key="7">
    <source>
        <dbReference type="PROSITE" id="PS50056"/>
    </source>
</evidence>
<evidence type="ECO:0000256" key="5">
    <source>
        <dbReference type="SAM" id="MobiDB-lite"/>
    </source>
</evidence>
<comment type="catalytic activity">
    <reaction evidence="4">
        <text>O-phospho-L-tyrosyl-[protein] + H2O = L-tyrosyl-[protein] + phosphate</text>
        <dbReference type="Rhea" id="RHEA:10684"/>
        <dbReference type="Rhea" id="RHEA-COMP:10136"/>
        <dbReference type="Rhea" id="RHEA-COMP:20101"/>
        <dbReference type="ChEBI" id="CHEBI:15377"/>
        <dbReference type="ChEBI" id="CHEBI:43474"/>
        <dbReference type="ChEBI" id="CHEBI:46858"/>
        <dbReference type="ChEBI" id="CHEBI:61978"/>
        <dbReference type="EC" id="3.1.3.48"/>
    </reaction>
</comment>
<feature type="domain" description="Tyrosine-protein phosphatase" evidence="6">
    <location>
        <begin position="418"/>
        <end position="673"/>
    </location>
</feature>
<dbReference type="CDD" id="cd00047">
    <property type="entry name" value="PTPc"/>
    <property type="match status" value="2"/>
</dbReference>
<feature type="domain" description="Tyrosine specific protein phosphatases" evidence="7">
    <location>
        <begin position="311"/>
        <end position="384"/>
    </location>
</feature>
<dbReference type="InterPro" id="IPR029021">
    <property type="entry name" value="Prot-tyrosine_phosphatase-like"/>
</dbReference>
<evidence type="ECO:0000313" key="8">
    <source>
        <dbReference type="EMBL" id="PIK37088.1"/>
    </source>
</evidence>
<dbReference type="InterPro" id="IPR050348">
    <property type="entry name" value="Protein-Tyr_Phosphatase"/>
</dbReference>
<dbReference type="Gene3D" id="3.90.190.10">
    <property type="entry name" value="Protein tyrosine phosphatase superfamily"/>
    <property type="match status" value="2"/>
</dbReference>
<feature type="domain" description="Tyrosine specific protein phosphatases" evidence="7">
    <location>
        <begin position="596"/>
        <end position="664"/>
    </location>
</feature>
<comment type="caution">
    <text evidence="8">The sequence shown here is derived from an EMBL/GenBank/DDBJ whole genome shotgun (WGS) entry which is preliminary data.</text>
</comment>
<dbReference type="EMBL" id="MRZV01001561">
    <property type="protein sequence ID" value="PIK37088.1"/>
    <property type="molecule type" value="Genomic_DNA"/>
</dbReference>
<dbReference type="Proteomes" id="UP000230750">
    <property type="component" value="Unassembled WGS sequence"/>
</dbReference>
<keyword evidence="8" id="KW-0675">Receptor</keyword>
<sequence>MNKSPTKKLDLKLIPGVTADPGDYIALEERSRNTIHETADAAPNAMPRQGIKSHTDYQHEDVNFGETDARKLPSVPHPDLQSEDDTEYEVPEMFEEYTGVYINTLRVSKPITPRPMKITEYKTFMGRERSKVIREIVQQYTALKTGQQHPWTAAVKLQNKPKNFFKALLPYDHSRVRLDTDGSDVRSDYINASYIKNHQGKVSFIAAQGPREGTKDDFWRMVWKEDVETIVTLVDKDGTDQHSKDAQYWPNKVNTSQKYGAITVLLMEKTAFRSYTLREMNVIKGNEKFHTTVTQYEIPCWKYGGVPSEPADLISVIKQIKNHQKGSKHLLVHCSNGVGATGVFISLYDLMDVIKTKKEVSVFDVIEGMRKDRVNMVLTKLQYLFIFDALLEAMLSPDSQMSCDQLKKLDLSAMKKKCKKEFQILQETTKHQEDLATLAGNSSENNHKNRFPDLLPVDKFRPVLKSPGNLFGSNGYINATFAKNISQRGFIMTQSPLASTVEDVWRLVFDYGCKCIVMLNTVDDSDESLTVYWPNVHNAAASNGLMTVICRKIEESDVFTRRQFEVKHKRSQKALLVDHFSFHGWLGNKPDVHKLREFIKYTRTKGTGPALVHCINGVGLSAVYVTVISELERIDKEGTVDVFQTLNKLRKQCPKAVQTQDEYLLCYELLRDHL</sequence>
<keyword evidence="3" id="KW-0904">Protein phosphatase</keyword>
<dbReference type="PRINTS" id="PR00700">
    <property type="entry name" value="PRTYPHPHTASE"/>
</dbReference>
<dbReference type="OrthoDB" id="282898at2759"/>
<evidence type="ECO:0000313" key="9">
    <source>
        <dbReference type="Proteomes" id="UP000230750"/>
    </source>
</evidence>
<dbReference type="PROSITE" id="PS50055">
    <property type="entry name" value="TYR_PHOSPHATASE_PTP"/>
    <property type="match status" value="2"/>
</dbReference>
<dbReference type="InterPro" id="IPR000387">
    <property type="entry name" value="Tyr_Pase_dom"/>
</dbReference>
<feature type="region of interest" description="Disordered" evidence="5">
    <location>
        <begin position="66"/>
        <end position="87"/>
    </location>
</feature>
<dbReference type="InterPro" id="IPR003595">
    <property type="entry name" value="Tyr_Pase_cat"/>
</dbReference>
<dbReference type="FunFam" id="3.90.190.10:FF:000102">
    <property type="entry name" value="Receptor-type tyrosine-protein phosphatase"/>
    <property type="match status" value="2"/>
</dbReference>
<dbReference type="EC" id="3.1.3.48" evidence="1"/>
<dbReference type="STRING" id="307972.A0A2G8JMZ4"/>
<gene>
    <name evidence="8" type="ORF">BSL78_26079</name>
</gene>
<dbReference type="PROSITE" id="PS50056">
    <property type="entry name" value="TYR_PHOSPHATASE_2"/>
    <property type="match status" value="2"/>
</dbReference>
<dbReference type="SMART" id="SM00404">
    <property type="entry name" value="PTPc_motif"/>
    <property type="match status" value="2"/>
</dbReference>
<dbReference type="Pfam" id="PF00102">
    <property type="entry name" value="Y_phosphatase"/>
    <property type="match status" value="2"/>
</dbReference>
<keyword evidence="2" id="KW-0378">Hydrolase</keyword>
<protein>
    <recommendedName>
        <fullName evidence="1">protein-tyrosine-phosphatase</fullName>
        <ecNumber evidence="1">3.1.3.48</ecNumber>
    </recommendedName>
</protein>
<evidence type="ECO:0000259" key="6">
    <source>
        <dbReference type="PROSITE" id="PS50055"/>
    </source>
</evidence>
<dbReference type="PANTHER" id="PTHR19134:SF560">
    <property type="entry name" value="PROTEIN-TYROSINE-PHOSPHATASE"/>
    <property type="match status" value="1"/>
</dbReference>
<dbReference type="InterPro" id="IPR000242">
    <property type="entry name" value="PTP_cat"/>
</dbReference>
<keyword evidence="9" id="KW-1185">Reference proteome</keyword>
<name>A0A2G8JMZ4_STIJA</name>
<dbReference type="GO" id="GO:0004725">
    <property type="term" value="F:protein tyrosine phosphatase activity"/>
    <property type="evidence" value="ECO:0007669"/>
    <property type="project" value="UniProtKB-EC"/>
</dbReference>
<organism evidence="8 9">
    <name type="scientific">Stichopus japonicus</name>
    <name type="common">Sea cucumber</name>
    <dbReference type="NCBI Taxonomy" id="307972"/>
    <lineage>
        <taxon>Eukaryota</taxon>
        <taxon>Metazoa</taxon>
        <taxon>Echinodermata</taxon>
        <taxon>Eleutherozoa</taxon>
        <taxon>Echinozoa</taxon>
        <taxon>Holothuroidea</taxon>
        <taxon>Aspidochirotacea</taxon>
        <taxon>Aspidochirotida</taxon>
        <taxon>Stichopodidae</taxon>
        <taxon>Apostichopus</taxon>
    </lineage>
</organism>
<accession>A0A2G8JMZ4</accession>
<dbReference type="SMART" id="SM00194">
    <property type="entry name" value="PTPc"/>
    <property type="match status" value="2"/>
</dbReference>
<dbReference type="PANTHER" id="PTHR19134">
    <property type="entry name" value="RECEPTOR-TYPE TYROSINE-PROTEIN PHOSPHATASE"/>
    <property type="match status" value="1"/>
</dbReference>
<evidence type="ECO:0000256" key="4">
    <source>
        <dbReference type="ARBA" id="ARBA00051722"/>
    </source>
</evidence>
<dbReference type="SUPFAM" id="SSF52799">
    <property type="entry name" value="(Phosphotyrosine protein) phosphatases II"/>
    <property type="match status" value="2"/>
</dbReference>
<evidence type="ECO:0000256" key="1">
    <source>
        <dbReference type="ARBA" id="ARBA00013064"/>
    </source>
</evidence>
<proteinExistence type="predicted"/>
<evidence type="ECO:0000256" key="2">
    <source>
        <dbReference type="ARBA" id="ARBA00022801"/>
    </source>
</evidence>
<dbReference type="AlphaFoldDB" id="A0A2G8JMZ4"/>